<keyword evidence="3 5" id="KW-1133">Transmembrane helix</keyword>
<evidence type="ECO:0000256" key="2">
    <source>
        <dbReference type="ARBA" id="ARBA00022692"/>
    </source>
</evidence>
<dbReference type="GO" id="GO:0032259">
    <property type="term" value="P:methylation"/>
    <property type="evidence" value="ECO:0007669"/>
    <property type="project" value="UniProtKB-KW"/>
</dbReference>
<name>A0A3G1KX68_FORW1</name>
<accession>A0A3G1KX68</accession>
<dbReference type="Pfam" id="PF04191">
    <property type="entry name" value="PEMT"/>
    <property type="match status" value="1"/>
</dbReference>
<keyword evidence="2 5" id="KW-0812">Transmembrane</keyword>
<dbReference type="Gene3D" id="1.20.120.1630">
    <property type="match status" value="1"/>
</dbReference>
<organism evidence="6 7">
    <name type="scientific">Formimonas warabiya</name>
    <dbReference type="NCBI Taxonomy" id="1761012"/>
    <lineage>
        <taxon>Bacteria</taxon>
        <taxon>Bacillati</taxon>
        <taxon>Bacillota</taxon>
        <taxon>Clostridia</taxon>
        <taxon>Eubacteriales</taxon>
        <taxon>Peptococcaceae</taxon>
        <taxon>Candidatus Formimonas</taxon>
    </lineage>
</organism>
<dbReference type="InterPro" id="IPR007318">
    <property type="entry name" value="Phopholipid_MeTrfase"/>
</dbReference>
<dbReference type="AlphaFoldDB" id="A0A3G1KX68"/>
<dbReference type="GO" id="GO:0008168">
    <property type="term" value="F:methyltransferase activity"/>
    <property type="evidence" value="ECO:0007669"/>
    <property type="project" value="UniProtKB-KW"/>
</dbReference>
<feature type="transmembrane region" description="Helical" evidence="5">
    <location>
        <begin position="108"/>
        <end position="128"/>
    </location>
</feature>
<feature type="transmembrane region" description="Helical" evidence="5">
    <location>
        <begin position="40"/>
        <end position="58"/>
    </location>
</feature>
<reference evidence="6 7" key="1">
    <citation type="submission" date="2016-10" db="EMBL/GenBank/DDBJ databases">
        <title>Complete Genome Sequence of Peptococcaceae strain DCMF.</title>
        <authorList>
            <person name="Edwards R.J."/>
            <person name="Holland S.I."/>
            <person name="Deshpande N.P."/>
            <person name="Wong Y.K."/>
            <person name="Ertan H."/>
            <person name="Manefield M."/>
            <person name="Russell T.L."/>
            <person name="Lee M.J."/>
        </authorList>
    </citation>
    <scope>NUCLEOTIDE SEQUENCE [LARGE SCALE GENOMIC DNA]</scope>
    <source>
        <strain evidence="6 7">DCMF</strain>
    </source>
</reference>
<dbReference type="GO" id="GO:0012505">
    <property type="term" value="C:endomembrane system"/>
    <property type="evidence" value="ECO:0007669"/>
    <property type="project" value="UniProtKB-SubCell"/>
</dbReference>
<evidence type="ECO:0000256" key="5">
    <source>
        <dbReference type="SAM" id="Phobius"/>
    </source>
</evidence>
<comment type="subcellular location">
    <subcellularLocation>
        <location evidence="1">Endomembrane system</location>
        <topology evidence="1">Multi-pass membrane protein</topology>
    </subcellularLocation>
</comment>
<dbReference type="Proteomes" id="UP000323521">
    <property type="component" value="Chromosome"/>
</dbReference>
<gene>
    <name evidence="6" type="ORF">DCMF_20355</name>
</gene>
<dbReference type="RefSeq" id="WP_148136126.1">
    <property type="nucleotide sequence ID" value="NZ_CP017634.1"/>
</dbReference>
<dbReference type="InterPro" id="IPR052527">
    <property type="entry name" value="Metal_cation-efflux_comp"/>
</dbReference>
<dbReference type="PANTHER" id="PTHR43847">
    <property type="entry name" value="BLL3993 PROTEIN"/>
    <property type="match status" value="1"/>
</dbReference>
<proteinExistence type="predicted"/>
<protein>
    <submittedName>
        <fullName evidence="6">S-isoprenylcysteine methyltransferase</fullName>
    </submittedName>
</protein>
<feature type="transmembrane region" description="Helical" evidence="5">
    <location>
        <begin position="160"/>
        <end position="180"/>
    </location>
</feature>
<feature type="transmembrane region" description="Helical" evidence="5">
    <location>
        <begin position="82"/>
        <end position="102"/>
    </location>
</feature>
<dbReference type="EMBL" id="CP017634">
    <property type="protein sequence ID" value="ATW26805.1"/>
    <property type="molecule type" value="Genomic_DNA"/>
</dbReference>
<dbReference type="KEGG" id="fwa:DCMF_20355"/>
<sequence>MEDNTKLSKQKAFLVPIIILIVLGGVLFVPAGSLRFWEAWIFWSGFSALTLFITVYFLKKSPELLSRRMQYKEKETTRKPPAFLNLCFLCYVIPGLDFRFHWSTVPVWLVIAANAIVFLGYIFIILVFKENSYASTIIQVEKEQRVITTGPYAIVRHPMYLGLILMILFTPLALGSYWAIIPALLCIPMNVFRIRGEEEVLLRELTGYKDYCLKTRYRLIPLIW</sequence>
<evidence type="ECO:0000313" key="7">
    <source>
        <dbReference type="Proteomes" id="UP000323521"/>
    </source>
</evidence>
<keyword evidence="6" id="KW-0489">Methyltransferase</keyword>
<keyword evidence="7" id="KW-1185">Reference proteome</keyword>
<evidence type="ECO:0000313" key="6">
    <source>
        <dbReference type="EMBL" id="ATW26805.1"/>
    </source>
</evidence>
<keyword evidence="6" id="KW-0808">Transferase</keyword>
<evidence type="ECO:0000256" key="1">
    <source>
        <dbReference type="ARBA" id="ARBA00004127"/>
    </source>
</evidence>
<feature type="transmembrane region" description="Helical" evidence="5">
    <location>
        <begin position="12"/>
        <end position="34"/>
    </location>
</feature>
<dbReference type="OrthoDB" id="5471300at2"/>
<evidence type="ECO:0000256" key="4">
    <source>
        <dbReference type="ARBA" id="ARBA00023136"/>
    </source>
</evidence>
<dbReference type="PANTHER" id="PTHR43847:SF1">
    <property type="entry name" value="BLL3993 PROTEIN"/>
    <property type="match status" value="1"/>
</dbReference>
<evidence type="ECO:0000256" key="3">
    <source>
        <dbReference type="ARBA" id="ARBA00022989"/>
    </source>
</evidence>
<keyword evidence="4 5" id="KW-0472">Membrane</keyword>